<organism evidence="1 2">
    <name type="scientific">Amycolatopsis samaneae</name>
    <dbReference type="NCBI Taxonomy" id="664691"/>
    <lineage>
        <taxon>Bacteria</taxon>
        <taxon>Bacillati</taxon>
        <taxon>Actinomycetota</taxon>
        <taxon>Actinomycetes</taxon>
        <taxon>Pseudonocardiales</taxon>
        <taxon>Pseudonocardiaceae</taxon>
        <taxon>Amycolatopsis</taxon>
    </lineage>
</organism>
<reference evidence="2" key="1">
    <citation type="journal article" date="2019" name="Int. J. Syst. Evol. Microbiol.">
        <title>The Global Catalogue of Microorganisms (GCM) 10K type strain sequencing project: providing services to taxonomists for standard genome sequencing and annotation.</title>
        <authorList>
            <consortium name="The Broad Institute Genomics Platform"/>
            <consortium name="The Broad Institute Genome Sequencing Center for Infectious Disease"/>
            <person name="Wu L."/>
            <person name="Ma J."/>
        </authorList>
    </citation>
    <scope>NUCLEOTIDE SEQUENCE [LARGE SCALE GENOMIC DNA]</scope>
    <source>
        <strain evidence="2">CGMCC 4.7643</strain>
    </source>
</reference>
<dbReference type="RefSeq" id="WP_345406827.1">
    <property type="nucleotide sequence ID" value="NZ_BAABHG010000021.1"/>
</dbReference>
<dbReference type="Proteomes" id="UP001597419">
    <property type="component" value="Unassembled WGS sequence"/>
</dbReference>
<dbReference type="EMBL" id="JBHUKU010000033">
    <property type="protein sequence ID" value="MFD2465574.1"/>
    <property type="molecule type" value="Genomic_DNA"/>
</dbReference>
<sequence length="277" mass="30952">MNEDPARRAVRELHTQVAALPIATNLWQIRLKLHDVAEHVLHGAWDPRSEQLLGWPIYRDIALACEADSDVLDTLRRLHHAAARARSPQRLAESADPPTIPRMALVEPSVPQAPEHITTEKGFIQYLKHLVTRTNLPYRRIQKRSAALDPQNPIPKSTLSDLFKRDTVPNEALVRNLLTIVLSAVPGTESTPLARQVEDTMAVWKRVRDRPAIPPGAPVLSQATPRPAVTVLDDVVRELITLEAAARLQGRCEAPGLRQAILILLRHKNRARSGRPQ</sequence>
<keyword evidence="2" id="KW-1185">Reference proteome</keyword>
<evidence type="ECO:0008006" key="3">
    <source>
        <dbReference type="Google" id="ProtNLM"/>
    </source>
</evidence>
<name>A0ABW5GXV2_9PSEU</name>
<comment type="caution">
    <text evidence="1">The sequence shown here is derived from an EMBL/GenBank/DDBJ whole genome shotgun (WGS) entry which is preliminary data.</text>
</comment>
<accession>A0ABW5GXV2</accession>
<proteinExistence type="predicted"/>
<evidence type="ECO:0000313" key="2">
    <source>
        <dbReference type="Proteomes" id="UP001597419"/>
    </source>
</evidence>
<gene>
    <name evidence="1" type="ORF">ACFSYJ_43685</name>
</gene>
<protein>
    <recommendedName>
        <fullName evidence="3">DUF222 domain-containing protein</fullName>
    </recommendedName>
</protein>
<evidence type="ECO:0000313" key="1">
    <source>
        <dbReference type="EMBL" id="MFD2465574.1"/>
    </source>
</evidence>